<name>A0ABM6LIS3_9BACI</name>
<keyword evidence="3" id="KW-1185">Reference proteome</keyword>
<dbReference type="GeneID" id="92853337"/>
<protein>
    <recommendedName>
        <fullName evidence="1">N-acetyltransferase domain-containing protein</fullName>
    </recommendedName>
</protein>
<dbReference type="InterPro" id="IPR042573">
    <property type="entry name" value="GNAT_acetyltra_N"/>
</dbReference>
<organism evidence="2 3">
    <name type="scientific">Bacillus sonorensis</name>
    <dbReference type="NCBI Taxonomy" id="119858"/>
    <lineage>
        <taxon>Bacteria</taxon>
        <taxon>Bacillati</taxon>
        <taxon>Bacillota</taxon>
        <taxon>Bacilli</taxon>
        <taxon>Bacillales</taxon>
        <taxon>Bacillaceae</taxon>
        <taxon>Bacillus</taxon>
    </lineage>
</organism>
<reference evidence="2 3" key="1">
    <citation type="submission" date="2017-06" db="EMBL/GenBank/DDBJ databases">
        <title>Genome sequence of Bacillus sonorensis strain SRCM101395.</title>
        <authorList>
            <person name="Cho S.H."/>
        </authorList>
    </citation>
    <scope>NUCLEOTIDE SEQUENCE [LARGE SCALE GENOMIC DNA]</scope>
    <source>
        <strain evidence="2 3">SRCM101395</strain>
    </source>
</reference>
<sequence>MIYKLDKRDYYKIKRLLQTPDQKNDLTLNSIINGMNRGTIYVDNLQAPKTALIDVTGIISIFIGDATNKQFIDYLRDFLDNQLKIDTYESCGGTWFITVLKDKTWERTLKNIIADKEYELDYELYYQFNPKTFASLKEKYKSLPEDYLIKKIDTDVIKNDPDGILSEVLGEVWYSIEDFHTHGLGYCVIKDNRVISACFSCCVHGNKHEISVETYDEEHMNKGLATLVCTAYLEHCIKNGLKPQWSTMETNLESKRLAKKLGFEFESKLKTLEFEWR</sequence>
<dbReference type="Proteomes" id="UP000196877">
    <property type="component" value="Chromosome"/>
</dbReference>
<evidence type="ECO:0000313" key="3">
    <source>
        <dbReference type="Proteomes" id="UP000196877"/>
    </source>
</evidence>
<gene>
    <name evidence="2" type="ORF">S101395_02712</name>
</gene>
<evidence type="ECO:0000313" key="2">
    <source>
        <dbReference type="EMBL" id="ASB89219.1"/>
    </source>
</evidence>
<dbReference type="Gene3D" id="3.40.630.110">
    <property type="entry name" value="GNAT acetyltransferase-like"/>
    <property type="match status" value="1"/>
</dbReference>
<accession>A0ABM6LIS3</accession>
<dbReference type="InterPro" id="IPR000182">
    <property type="entry name" value="GNAT_dom"/>
</dbReference>
<evidence type="ECO:0000259" key="1">
    <source>
        <dbReference type="PROSITE" id="PS51186"/>
    </source>
</evidence>
<dbReference type="PROSITE" id="PS51186">
    <property type="entry name" value="GNAT"/>
    <property type="match status" value="1"/>
</dbReference>
<feature type="domain" description="N-acetyltransferase" evidence="1">
    <location>
        <begin position="138"/>
        <end position="277"/>
    </location>
</feature>
<dbReference type="Pfam" id="PF12746">
    <property type="entry name" value="GNAT_acetyltran"/>
    <property type="match status" value="1"/>
</dbReference>
<dbReference type="RefSeq" id="WP_006640464.1">
    <property type="nucleotide sequence ID" value="NZ_BORD01000006.1"/>
</dbReference>
<dbReference type="InterPro" id="IPR027365">
    <property type="entry name" value="GNAT_acetyltra_YdfB-like"/>
</dbReference>
<proteinExistence type="predicted"/>
<dbReference type="InterPro" id="IPR016181">
    <property type="entry name" value="Acyl_CoA_acyltransferase"/>
</dbReference>
<dbReference type="SUPFAM" id="SSF55729">
    <property type="entry name" value="Acyl-CoA N-acyltransferases (Nat)"/>
    <property type="match status" value="1"/>
</dbReference>
<dbReference type="PANTHER" id="PTHR31143:SF2">
    <property type="entry name" value="FR47-LIKE DOMAIN-CONTAINING PROTEIN-RELATED"/>
    <property type="match status" value="1"/>
</dbReference>
<dbReference type="Gene3D" id="3.40.630.30">
    <property type="match status" value="1"/>
</dbReference>
<dbReference type="PANTHER" id="PTHR31143">
    <property type="match status" value="1"/>
</dbReference>
<dbReference type="EMBL" id="CP021920">
    <property type="protein sequence ID" value="ASB89219.1"/>
    <property type="molecule type" value="Genomic_DNA"/>
</dbReference>